<gene>
    <name evidence="2" type="ORF">CORC01_05163</name>
</gene>
<accession>A0A1G4BE34</accession>
<proteinExistence type="predicted"/>
<dbReference type="EMBL" id="MJBS01000035">
    <property type="protein sequence ID" value="OHE99585.1"/>
    <property type="molecule type" value="Genomic_DNA"/>
</dbReference>
<comment type="caution">
    <text evidence="2">The sequence shown here is derived from an EMBL/GenBank/DDBJ whole genome shotgun (WGS) entry which is preliminary data.</text>
</comment>
<dbReference type="AlphaFoldDB" id="A0A1G4BE34"/>
<sequence>MGWPLRAAGASRKLGTRRSQR</sequence>
<feature type="region of interest" description="Disordered" evidence="1">
    <location>
        <begin position="1"/>
        <end position="21"/>
    </location>
</feature>
<keyword evidence="3" id="KW-1185">Reference proteome</keyword>
<evidence type="ECO:0000256" key="1">
    <source>
        <dbReference type="SAM" id="MobiDB-lite"/>
    </source>
</evidence>
<evidence type="ECO:0000313" key="2">
    <source>
        <dbReference type="EMBL" id="OHE99585.1"/>
    </source>
</evidence>
<organism evidence="2 3">
    <name type="scientific">Colletotrichum orchidophilum</name>
    <dbReference type="NCBI Taxonomy" id="1209926"/>
    <lineage>
        <taxon>Eukaryota</taxon>
        <taxon>Fungi</taxon>
        <taxon>Dikarya</taxon>
        <taxon>Ascomycota</taxon>
        <taxon>Pezizomycotina</taxon>
        <taxon>Sordariomycetes</taxon>
        <taxon>Hypocreomycetidae</taxon>
        <taxon>Glomerellales</taxon>
        <taxon>Glomerellaceae</taxon>
        <taxon>Colletotrichum</taxon>
    </lineage>
</organism>
<dbReference type="Proteomes" id="UP000176998">
    <property type="component" value="Unassembled WGS sequence"/>
</dbReference>
<name>A0A1G4BE34_9PEZI</name>
<reference evidence="2 3" key="1">
    <citation type="submission" date="2016-09" db="EMBL/GenBank/DDBJ databases">
        <authorList>
            <person name="Capua I."/>
            <person name="De Benedictis P."/>
            <person name="Joannis T."/>
            <person name="Lombin L.H."/>
            <person name="Cattoli G."/>
        </authorList>
    </citation>
    <scope>NUCLEOTIDE SEQUENCE [LARGE SCALE GENOMIC DNA]</scope>
    <source>
        <strain evidence="2 3">IMI 309357</strain>
    </source>
</reference>
<evidence type="ECO:0000313" key="3">
    <source>
        <dbReference type="Proteomes" id="UP000176998"/>
    </source>
</evidence>
<protein>
    <submittedName>
        <fullName evidence="2">Uncharacterized protein</fullName>
    </submittedName>
</protein>